<evidence type="ECO:0000313" key="2">
    <source>
        <dbReference type="EMBL" id="KAF9489995.1"/>
    </source>
</evidence>
<sequence>MFFWLRASCQLLLHSRSPLPPVPFLFLLSPILCVSSTSLSLSVSSSVIPSNTHPRPHLLPHIHPPHYSPRIPQQLITHLFIAHQTTNNSSCKGLINLHLKPSGAHDRFPSRLFITYHLSL</sequence>
<feature type="chain" id="PRO_5040256535" description="Secreted protein" evidence="1">
    <location>
        <begin position="37"/>
        <end position="120"/>
    </location>
</feature>
<comment type="caution">
    <text evidence="2">The sequence shown here is derived from an EMBL/GenBank/DDBJ whole genome shotgun (WGS) entry which is preliminary data.</text>
</comment>
<gene>
    <name evidence="2" type="ORF">BDN71DRAFT_242397</name>
</gene>
<reference evidence="2" key="1">
    <citation type="submission" date="2020-11" db="EMBL/GenBank/DDBJ databases">
        <authorList>
            <consortium name="DOE Joint Genome Institute"/>
            <person name="Ahrendt S."/>
            <person name="Riley R."/>
            <person name="Andreopoulos W."/>
            <person name="Labutti K."/>
            <person name="Pangilinan J."/>
            <person name="Ruiz-Duenas F.J."/>
            <person name="Barrasa J.M."/>
            <person name="Sanchez-Garcia M."/>
            <person name="Camarero S."/>
            <person name="Miyauchi S."/>
            <person name="Serrano A."/>
            <person name="Linde D."/>
            <person name="Babiker R."/>
            <person name="Drula E."/>
            <person name="Ayuso-Fernandez I."/>
            <person name="Pacheco R."/>
            <person name="Padilla G."/>
            <person name="Ferreira P."/>
            <person name="Barriuso J."/>
            <person name="Kellner H."/>
            <person name="Castanera R."/>
            <person name="Alfaro M."/>
            <person name="Ramirez L."/>
            <person name="Pisabarro A.G."/>
            <person name="Kuo A."/>
            <person name="Tritt A."/>
            <person name="Lipzen A."/>
            <person name="He G."/>
            <person name="Yan M."/>
            <person name="Ng V."/>
            <person name="Cullen D."/>
            <person name="Martin F."/>
            <person name="Rosso M.-N."/>
            <person name="Henrissat B."/>
            <person name="Hibbett D."/>
            <person name="Martinez A.T."/>
            <person name="Grigoriev I.V."/>
        </authorList>
    </citation>
    <scope>NUCLEOTIDE SEQUENCE</scope>
    <source>
        <strain evidence="2">ATCC 90797</strain>
    </source>
</reference>
<accession>A0A9P5ZMC4</accession>
<evidence type="ECO:0008006" key="4">
    <source>
        <dbReference type="Google" id="ProtNLM"/>
    </source>
</evidence>
<keyword evidence="3" id="KW-1185">Reference proteome</keyword>
<protein>
    <recommendedName>
        <fullName evidence="4">Secreted protein</fullName>
    </recommendedName>
</protein>
<dbReference type="AlphaFoldDB" id="A0A9P5ZMC4"/>
<dbReference type="Proteomes" id="UP000807025">
    <property type="component" value="Unassembled WGS sequence"/>
</dbReference>
<organism evidence="2 3">
    <name type="scientific">Pleurotus eryngii</name>
    <name type="common">Boletus of the steppes</name>
    <dbReference type="NCBI Taxonomy" id="5323"/>
    <lineage>
        <taxon>Eukaryota</taxon>
        <taxon>Fungi</taxon>
        <taxon>Dikarya</taxon>
        <taxon>Basidiomycota</taxon>
        <taxon>Agaricomycotina</taxon>
        <taxon>Agaricomycetes</taxon>
        <taxon>Agaricomycetidae</taxon>
        <taxon>Agaricales</taxon>
        <taxon>Pleurotineae</taxon>
        <taxon>Pleurotaceae</taxon>
        <taxon>Pleurotus</taxon>
    </lineage>
</organism>
<dbReference type="EMBL" id="MU154652">
    <property type="protein sequence ID" value="KAF9489995.1"/>
    <property type="molecule type" value="Genomic_DNA"/>
</dbReference>
<proteinExistence type="predicted"/>
<name>A0A9P5ZMC4_PLEER</name>
<evidence type="ECO:0000313" key="3">
    <source>
        <dbReference type="Proteomes" id="UP000807025"/>
    </source>
</evidence>
<evidence type="ECO:0000256" key="1">
    <source>
        <dbReference type="SAM" id="SignalP"/>
    </source>
</evidence>
<feature type="signal peptide" evidence="1">
    <location>
        <begin position="1"/>
        <end position="36"/>
    </location>
</feature>
<keyword evidence="1" id="KW-0732">Signal</keyword>